<dbReference type="KEGG" id="pnt:G5B91_06365"/>
<dbReference type="EMBL" id="CP049140">
    <property type="protein sequence ID" value="QIE85911.1"/>
    <property type="molecule type" value="Genomic_DNA"/>
</dbReference>
<evidence type="ECO:0000256" key="11">
    <source>
        <dbReference type="RuleBase" id="RU363058"/>
    </source>
</evidence>
<accession>A0A6G6IUJ8</accession>
<dbReference type="EMBL" id="JADTFC010000014">
    <property type="protein sequence ID" value="MBG6287399.1"/>
    <property type="molecule type" value="Genomic_DNA"/>
</dbReference>
<dbReference type="GO" id="GO:0005315">
    <property type="term" value="F:phosphate transmembrane transporter activity"/>
    <property type="evidence" value="ECO:0007669"/>
    <property type="project" value="InterPro"/>
</dbReference>
<keyword evidence="9 11" id="KW-0472">Membrane</keyword>
<keyword evidence="3 11" id="KW-0813">Transport</keyword>
<proteinExistence type="inferred from homology"/>
<comment type="similarity">
    <text evidence="2">Belongs to the inorganic phosphate transporter (PiT) (TC 2.A.20) family. Pit subfamily.</text>
</comment>
<evidence type="ECO:0000313" key="13">
    <source>
        <dbReference type="EMBL" id="QIE85911.1"/>
    </source>
</evidence>
<evidence type="ECO:0000256" key="2">
    <source>
        <dbReference type="ARBA" id="ARBA00005342"/>
    </source>
</evidence>
<keyword evidence="4" id="KW-1003">Cell membrane</keyword>
<feature type="transmembrane region" description="Helical" evidence="11">
    <location>
        <begin position="371"/>
        <end position="392"/>
    </location>
</feature>
<feature type="transmembrane region" description="Helical" evidence="11">
    <location>
        <begin position="53"/>
        <end position="76"/>
    </location>
</feature>
<dbReference type="Proteomes" id="UP000608450">
    <property type="component" value="Unassembled WGS sequence"/>
</dbReference>
<evidence type="ECO:0000313" key="14">
    <source>
        <dbReference type="Proteomes" id="UP000501063"/>
    </source>
</evidence>
<feature type="transmembrane region" description="Helical" evidence="11">
    <location>
        <begin position="164"/>
        <end position="183"/>
    </location>
</feature>
<dbReference type="Pfam" id="PF01384">
    <property type="entry name" value="PHO4"/>
    <property type="match status" value="1"/>
</dbReference>
<keyword evidence="5 11" id="KW-0592">Phosphate transport</keyword>
<feature type="transmembrane region" description="Helical" evidence="11">
    <location>
        <begin position="123"/>
        <end position="144"/>
    </location>
</feature>
<protein>
    <recommendedName>
        <fullName evidence="11">Phosphate transporter</fullName>
    </recommendedName>
</protein>
<keyword evidence="7" id="KW-0769">Symport</keyword>
<feature type="transmembrane region" description="Helical" evidence="11">
    <location>
        <begin position="463"/>
        <end position="484"/>
    </location>
</feature>
<dbReference type="Proteomes" id="UP000501063">
    <property type="component" value="Chromosome"/>
</dbReference>
<keyword evidence="8 11" id="KW-1133">Transmembrane helix</keyword>
<dbReference type="GO" id="GO:0005886">
    <property type="term" value="C:plasma membrane"/>
    <property type="evidence" value="ECO:0007669"/>
    <property type="project" value="UniProtKB-SubCell"/>
</dbReference>
<evidence type="ECO:0000313" key="15">
    <source>
        <dbReference type="Proteomes" id="UP000608450"/>
    </source>
</evidence>
<dbReference type="GO" id="GO:0015293">
    <property type="term" value="F:symporter activity"/>
    <property type="evidence" value="ECO:0007669"/>
    <property type="project" value="UniProtKB-KW"/>
</dbReference>
<keyword evidence="15" id="KW-1185">Reference proteome</keyword>
<feature type="transmembrane region" description="Helical" evidence="11">
    <location>
        <begin position="12"/>
        <end position="32"/>
    </location>
</feature>
<dbReference type="PANTHER" id="PTHR11101:SF65">
    <property type="entry name" value="LOW-AFFINITY INORGANIC PHOSPHATE TRANSPORTER PITA-RELATED"/>
    <property type="match status" value="1"/>
</dbReference>
<evidence type="ECO:0000256" key="3">
    <source>
        <dbReference type="ARBA" id="ARBA00022448"/>
    </source>
</evidence>
<evidence type="ECO:0000256" key="1">
    <source>
        <dbReference type="ARBA" id="ARBA00004651"/>
    </source>
</evidence>
<evidence type="ECO:0000256" key="9">
    <source>
        <dbReference type="ARBA" id="ARBA00023136"/>
    </source>
</evidence>
<evidence type="ECO:0000313" key="12">
    <source>
        <dbReference type="EMBL" id="MBG6287399.1"/>
    </source>
</evidence>
<reference evidence="13 14" key="1">
    <citation type="submission" date="2020-02" db="EMBL/GenBank/DDBJ databases">
        <title>Integrative conjugative elements (ICEs) and plasmids drive adaptation of Pseudomonas nitroreducens strain HBP1 to wastewater environment.</title>
        <authorList>
            <person name="Sentchilo V."/>
            <person name="Carraro N."/>
            <person name="Bertelli C."/>
            <person name="van der Meer J.R."/>
        </authorList>
    </citation>
    <scope>NUCLEOTIDE SEQUENCE [LARGE SCALE GENOMIC DNA]</scope>
    <source>
        <strain evidence="13 14">HBP1</strain>
    </source>
</reference>
<dbReference type="GO" id="GO:0035435">
    <property type="term" value="P:phosphate ion transmembrane transport"/>
    <property type="evidence" value="ECO:0007669"/>
    <property type="project" value="TreeGrafter"/>
</dbReference>
<feature type="transmembrane region" description="Helical" evidence="11">
    <location>
        <begin position="229"/>
        <end position="247"/>
    </location>
</feature>
<evidence type="ECO:0000256" key="6">
    <source>
        <dbReference type="ARBA" id="ARBA00022692"/>
    </source>
</evidence>
<gene>
    <name evidence="13" type="ORF">G5B91_06365</name>
    <name evidence="12" type="ORF">I5I61_08070</name>
</gene>
<feature type="transmembrane region" description="Helical" evidence="11">
    <location>
        <begin position="96"/>
        <end position="116"/>
    </location>
</feature>
<dbReference type="PANTHER" id="PTHR11101">
    <property type="entry name" value="PHOSPHATE TRANSPORTER"/>
    <property type="match status" value="1"/>
</dbReference>
<comment type="catalytic activity">
    <reaction evidence="10">
        <text>phosphate(in) + H(+)(in) = phosphate(out) + H(+)(out)</text>
        <dbReference type="Rhea" id="RHEA:29939"/>
        <dbReference type="ChEBI" id="CHEBI:15378"/>
        <dbReference type="ChEBI" id="CHEBI:43474"/>
    </reaction>
</comment>
<evidence type="ECO:0000256" key="7">
    <source>
        <dbReference type="ARBA" id="ARBA00022847"/>
    </source>
</evidence>
<dbReference type="GeneID" id="300411117"/>
<dbReference type="RefSeq" id="WP_037009147.1">
    <property type="nucleotide sequence ID" value="NZ_CP049140.1"/>
</dbReference>
<organism evidence="13 14">
    <name type="scientific">Pseudomonas nitroreducens</name>
    <dbReference type="NCBI Taxonomy" id="46680"/>
    <lineage>
        <taxon>Bacteria</taxon>
        <taxon>Pseudomonadati</taxon>
        <taxon>Pseudomonadota</taxon>
        <taxon>Gammaproteobacteria</taxon>
        <taxon>Pseudomonadales</taxon>
        <taxon>Pseudomonadaceae</taxon>
        <taxon>Pseudomonas</taxon>
    </lineage>
</organism>
<evidence type="ECO:0000256" key="10">
    <source>
        <dbReference type="ARBA" id="ARBA00047348"/>
    </source>
</evidence>
<name>A0A6G6IUJ8_PSENT</name>
<comment type="subcellular location">
    <subcellularLocation>
        <location evidence="1">Cell membrane</location>
        <topology evidence="1">Multi-pass membrane protein</topology>
    </subcellularLocation>
    <subcellularLocation>
        <location evidence="11">Membrane</location>
        <topology evidence="11">Multi-pass membrane protein</topology>
    </subcellularLocation>
</comment>
<evidence type="ECO:0000256" key="8">
    <source>
        <dbReference type="ARBA" id="ARBA00022989"/>
    </source>
</evidence>
<dbReference type="AlphaFoldDB" id="A0A6G6IUJ8"/>
<evidence type="ECO:0000256" key="5">
    <source>
        <dbReference type="ARBA" id="ARBA00022592"/>
    </source>
</evidence>
<reference evidence="12 15" key="2">
    <citation type="submission" date="2020-11" db="EMBL/GenBank/DDBJ databases">
        <title>Enhanced detection system for hospital associated transmission using whole genome sequencing surveillance.</title>
        <authorList>
            <person name="Harrison L.H."/>
            <person name="Van Tyne D."/>
            <person name="Marsh J.W."/>
            <person name="Griffith M.P."/>
            <person name="Snyder D.J."/>
            <person name="Cooper V.S."/>
            <person name="Mustapha M."/>
        </authorList>
    </citation>
    <scope>NUCLEOTIDE SEQUENCE [LARGE SCALE GENOMIC DNA]</scope>
    <source>
        <strain evidence="12 15">PSA00705</strain>
    </source>
</reference>
<sequence>MFDLFSGLDVWVGISLVLALTFVLAFEFINGFHDTANAVATVIYTKAMSPYRAVILSGIFNFLGVLLGGVGVAYAIVHLLPVELLINVNTGHGLAMVFSLLAAAITWNLGTWYFGIPASSSHTLIGSILGVGLANALITGVPVADGINWGKAIDIGLSLIFSPLAGFLVAGALLIGLKWLYPLSKMHKTPETRRDVDEKKHPPFWNRLVLVISAMTVSFVHGSNDGQKGIGLIMLVLIGIVPAKFVLDLNSTTYQIERTRDAAIHLQQFYNRHSDTLGEMLALGKASEADLPDLYRCEPKQTEATLKGLLSDLHGVSSYTDLNDDERVQVRRYLLCLDDTAKKVGKLSELPSREKADLEKLRKDLTSTTEYAPFWVIIAVALALGIGTMVGWKRVVLTVGEKIGKQGMTYAQGIAAQLTATAAIGMANIYSLPVSTTHVLSSGVAGTMVANRSGLQGSTIRNILMAWVLTLPVSIALAAGLFWLSSRFIG</sequence>
<evidence type="ECO:0000256" key="4">
    <source>
        <dbReference type="ARBA" id="ARBA00022475"/>
    </source>
</evidence>
<feature type="transmembrane region" description="Helical" evidence="11">
    <location>
        <begin position="204"/>
        <end position="223"/>
    </location>
</feature>
<keyword evidence="6 11" id="KW-0812">Transmembrane</keyword>
<dbReference type="InterPro" id="IPR001204">
    <property type="entry name" value="Phos_transporter"/>
</dbReference>